<comment type="similarity">
    <text evidence="2 11">Belongs to the mitochondrial carrier (TC 2.A.29) family.</text>
</comment>
<dbReference type="PROSITE" id="PS50920">
    <property type="entry name" value="SOLCAR"/>
    <property type="match status" value="3"/>
</dbReference>
<dbReference type="EMBL" id="FN313859">
    <property type="protein sequence ID" value="CAX69593.1"/>
    <property type="molecule type" value="mRNA"/>
</dbReference>
<evidence type="ECO:0000256" key="4">
    <source>
        <dbReference type="ARBA" id="ARBA00022692"/>
    </source>
</evidence>
<evidence type="ECO:0000256" key="12">
    <source>
        <dbReference type="SAM" id="Phobius"/>
    </source>
</evidence>
<evidence type="ECO:0000256" key="8">
    <source>
        <dbReference type="ARBA" id="ARBA00023128"/>
    </source>
</evidence>
<dbReference type="OrthoDB" id="1747031at2759"/>
<dbReference type="InterPro" id="IPR045315">
    <property type="entry name" value="Mtm1-like"/>
</dbReference>
<dbReference type="EMBL" id="SKCS01000451">
    <property type="protein sequence ID" value="TNN06738.1"/>
    <property type="molecule type" value="Genomic_DNA"/>
</dbReference>
<keyword evidence="15" id="KW-1185">Reference proteome</keyword>
<dbReference type="SUPFAM" id="SSF103506">
    <property type="entry name" value="Mitochondrial carrier"/>
    <property type="match status" value="1"/>
</dbReference>
<keyword evidence="5" id="KW-0677">Repeat</keyword>
<evidence type="ECO:0000256" key="2">
    <source>
        <dbReference type="ARBA" id="ARBA00006375"/>
    </source>
</evidence>
<evidence type="ECO:0000313" key="13">
    <source>
        <dbReference type="EMBL" id="CAX69593.1"/>
    </source>
</evidence>
<dbReference type="InterPro" id="IPR018108">
    <property type="entry name" value="MCP_transmembrane"/>
</dbReference>
<evidence type="ECO:0000256" key="5">
    <source>
        <dbReference type="ARBA" id="ARBA00022737"/>
    </source>
</evidence>
<feature type="transmembrane region" description="Helical" evidence="12">
    <location>
        <begin position="17"/>
        <end position="37"/>
    </location>
</feature>
<dbReference type="Gene3D" id="1.50.40.10">
    <property type="entry name" value="Mitochondrial carrier domain"/>
    <property type="match status" value="2"/>
</dbReference>
<evidence type="ECO:0000256" key="10">
    <source>
        <dbReference type="PROSITE-ProRule" id="PRU00282"/>
    </source>
</evidence>
<evidence type="ECO:0000256" key="3">
    <source>
        <dbReference type="ARBA" id="ARBA00022448"/>
    </source>
</evidence>
<name>C1L4G5_SCHJA</name>
<organism evidence="13">
    <name type="scientific">Schistosoma japonicum</name>
    <name type="common">Blood fluke</name>
    <dbReference type="NCBI Taxonomy" id="6182"/>
    <lineage>
        <taxon>Eukaryota</taxon>
        <taxon>Metazoa</taxon>
        <taxon>Spiralia</taxon>
        <taxon>Lophotrochozoa</taxon>
        <taxon>Platyhelminthes</taxon>
        <taxon>Trematoda</taxon>
        <taxon>Digenea</taxon>
        <taxon>Strigeidida</taxon>
        <taxon>Schistosomatoidea</taxon>
        <taxon>Schistosomatidae</taxon>
        <taxon>Schistosoma</taxon>
    </lineage>
</organism>
<protein>
    <submittedName>
        <fullName evidence="13">Solute carrier family 25 member 39</fullName>
    </submittedName>
    <submittedName>
        <fullName evidence="14">Solute carrier family 25 member 40 isoform 3</fullName>
    </submittedName>
</protein>
<keyword evidence="3 11" id="KW-0813">Transport</keyword>
<keyword evidence="6" id="KW-0999">Mitochondrion inner membrane</keyword>
<dbReference type="Proteomes" id="UP000311919">
    <property type="component" value="Unassembled WGS sequence"/>
</dbReference>
<dbReference type="AlphaFoldDB" id="C1L4G5"/>
<dbReference type="STRING" id="6182.C1L4G5"/>
<keyword evidence="8" id="KW-0496">Mitochondrion</keyword>
<evidence type="ECO:0000256" key="7">
    <source>
        <dbReference type="ARBA" id="ARBA00022989"/>
    </source>
</evidence>
<keyword evidence="7 12" id="KW-1133">Transmembrane helix</keyword>
<reference evidence="13" key="2">
    <citation type="submission" date="2009-03" db="EMBL/GenBank/DDBJ databases">
        <authorList>
            <person name="Gang L."/>
        </authorList>
    </citation>
    <scope>NUCLEOTIDE SEQUENCE</scope>
    <source>
        <strain evidence="13">Anhui</strain>
    </source>
</reference>
<accession>C1L4G5</accession>
<reference evidence="14 15" key="3">
    <citation type="submission" date="2019-03" db="EMBL/GenBank/DDBJ databases">
        <title>An improved genome assembly of the fluke Schistosoma japonicum.</title>
        <authorList>
            <person name="Hu W."/>
            <person name="Luo F."/>
            <person name="Yin M."/>
            <person name="Mo X."/>
            <person name="Sun C."/>
            <person name="Wu Q."/>
            <person name="Zhu B."/>
            <person name="Xiang M."/>
            <person name="Wang J."/>
            <person name="Wang Y."/>
            <person name="Zhang T."/>
            <person name="Xu B."/>
            <person name="Zheng H."/>
            <person name="Feng Z."/>
        </authorList>
    </citation>
    <scope>NUCLEOTIDE SEQUENCE [LARGE SCALE GENOMIC DNA]</scope>
    <source>
        <strain evidence="14">HuSjv2</strain>
        <tissue evidence="14">Worms</tissue>
    </source>
</reference>
<evidence type="ECO:0000313" key="15">
    <source>
        <dbReference type="Proteomes" id="UP000311919"/>
    </source>
</evidence>
<feature type="repeat" description="Solcar" evidence="10">
    <location>
        <begin position="298"/>
        <end position="391"/>
    </location>
</feature>
<evidence type="ECO:0000256" key="1">
    <source>
        <dbReference type="ARBA" id="ARBA00004448"/>
    </source>
</evidence>
<evidence type="ECO:0000256" key="6">
    <source>
        <dbReference type="ARBA" id="ARBA00022792"/>
    </source>
</evidence>
<gene>
    <name evidence="14" type="ORF">EWB00_008187</name>
</gene>
<dbReference type="InterPro" id="IPR023395">
    <property type="entry name" value="MCP_dom_sf"/>
</dbReference>
<dbReference type="Pfam" id="PF00153">
    <property type="entry name" value="Mito_carr"/>
    <property type="match status" value="4"/>
</dbReference>
<evidence type="ECO:0000256" key="11">
    <source>
        <dbReference type="RuleBase" id="RU000488"/>
    </source>
</evidence>
<evidence type="ECO:0000256" key="9">
    <source>
        <dbReference type="ARBA" id="ARBA00023136"/>
    </source>
</evidence>
<dbReference type="PANTHER" id="PTHR45760:SF2">
    <property type="entry name" value="FI19922P1-RELATED"/>
    <property type="match status" value="1"/>
</dbReference>
<keyword evidence="4 10" id="KW-0812">Transmembrane</keyword>
<feature type="repeat" description="Solcar" evidence="10">
    <location>
        <begin position="11"/>
        <end position="168"/>
    </location>
</feature>
<keyword evidence="9 10" id="KW-0472">Membrane</keyword>
<comment type="subcellular location">
    <subcellularLocation>
        <location evidence="1">Mitochondrion inner membrane</location>
        <topology evidence="1">Multi-pass membrane protein</topology>
    </subcellularLocation>
</comment>
<evidence type="ECO:0000313" key="14">
    <source>
        <dbReference type="EMBL" id="TNN06738.1"/>
    </source>
</evidence>
<dbReference type="PANTHER" id="PTHR45760">
    <property type="entry name" value="FI19922P1-RELATED"/>
    <property type="match status" value="1"/>
</dbReference>
<feature type="repeat" description="Solcar" evidence="10">
    <location>
        <begin position="191"/>
        <end position="275"/>
    </location>
</feature>
<dbReference type="GO" id="GO:0005743">
    <property type="term" value="C:mitochondrial inner membrane"/>
    <property type="evidence" value="ECO:0007669"/>
    <property type="project" value="UniProtKB-SubCell"/>
</dbReference>
<sequence>MVSTSERWSNVSLPNRVIASSVGGIITAFVMTPLDVVKVRMQSPKLYSENKCLIYCNWLTERLCTCSLSPNTCAVSWSTRAMKYFTCTGRWNVFTSNESHCCSTCIPHYSNPSFVALSRRSINISDIVLKIIRNEGVLSLWSGLSPTLVMTLPQTVIYFTVNDWLKYHVGYTSKTIDKSSVTTRSQSFISTDDFLPPLVGGVSRVFAVMAVSPMELLRTKIQAKKMLYRDITSLIITTVKQDGLKSLWLGAGPTLLRDVPYSMIFWLTYDYMKSGYINNQSKMNLLSNSKPSTYFEGIQFSYAFSFGAIAGFISGVLTHPFDVIKTHRQVDFGRHLLANSHLHPTSTWTSLHNLYVKNGVSALFSGFTPRLIKTTIASAIMISVFETLKEKAVNIGRD</sequence>
<proteinExistence type="evidence at transcript level"/>
<reference evidence="13" key="1">
    <citation type="journal article" date="2009" name="Nature">
        <title>The Schistosoma japonicum genome reveals features of host-parasite interplay.</title>
        <authorList>
            <person name="Liu F."/>
            <person name="Zhou Y."/>
            <person name="Wang Z.Q."/>
            <person name="Lu G."/>
            <person name="Zheng H."/>
            <person name="Brindley P.J."/>
            <person name="McManus D.P."/>
            <person name="Blair D."/>
            <person name="Zhang Q.H."/>
            <person name="Zhong Y."/>
            <person name="Wang S."/>
            <person name="Han Z.G."/>
            <person name="Chen Z."/>
        </authorList>
    </citation>
    <scope>NUCLEOTIDE SEQUENCE</scope>
    <source>
        <strain evidence="13">Anhui</strain>
    </source>
</reference>
<dbReference type="GO" id="GO:1990542">
    <property type="term" value="P:mitochondrial transmembrane transport"/>
    <property type="evidence" value="ECO:0007669"/>
    <property type="project" value="InterPro"/>
</dbReference>